<dbReference type="GO" id="GO:0016095">
    <property type="term" value="P:polyprenol catabolic process"/>
    <property type="evidence" value="ECO:0007669"/>
    <property type="project" value="UniProtKB-UniRule"/>
</dbReference>
<comment type="pathway">
    <text evidence="9">Protein modification; protein glycosylation.</text>
</comment>
<evidence type="ECO:0000256" key="5">
    <source>
        <dbReference type="ARBA" id="ARBA00023136"/>
    </source>
</evidence>
<evidence type="ECO:0000256" key="2">
    <source>
        <dbReference type="ARBA" id="ARBA00012522"/>
    </source>
</evidence>
<dbReference type="Proteomes" id="UP000007151">
    <property type="component" value="Unassembled WGS sequence"/>
</dbReference>
<feature type="transmembrane region" description="Helical" evidence="9">
    <location>
        <begin position="147"/>
        <end position="165"/>
    </location>
</feature>
<keyword evidence="9" id="KW-0521">NADP</keyword>
<feature type="transmembrane region" description="Helical" evidence="9">
    <location>
        <begin position="6"/>
        <end position="26"/>
    </location>
</feature>
<dbReference type="PANTHER" id="PTHR14624:SF0">
    <property type="entry name" value="POLYPRENOL REDUCTASE"/>
    <property type="match status" value="1"/>
</dbReference>
<keyword evidence="5 9" id="KW-0472">Membrane</keyword>
<protein>
    <recommendedName>
        <fullName evidence="7 9">Polyprenal reductase</fullName>
        <ecNumber evidence="2 9">1.3.1.94</ecNumber>
    </recommendedName>
</protein>
<organism evidence="11 12">
    <name type="scientific">Danaus plexippus plexippus</name>
    <dbReference type="NCBI Taxonomy" id="278856"/>
    <lineage>
        <taxon>Eukaryota</taxon>
        <taxon>Metazoa</taxon>
        <taxon>Ecdysozoa</taxon>
        <taxon>Arthropoda</taxon>
        <taxon>Hexapoda</taxon>
        <taxon>Insecta</taxon>
        <taxon>Pterygota</taxon>
        <taxon>Neoptera</taxon>
        <taxon>Endopterygota</taxon>
        <taxon>Lepidoptera</taxon>
        <taxon>Glossata</taxon>
        <taxon>Ditrysia</taxon>
        <taxon>Papilionoidea</taxon>
        <taxon>Nymphalidae</taxon>
        <taxon>Danainae</taxon>
        <taxon>Danaini</taxon>
        <taxon>Danaina</taxon>
        <taxon>Danaus</taxon>
        <taxon>Danaus</taxon>
    </lineage>
</organism>
<evidence type="ECO:0000256" key="6">
    <source>
        <dbReference type="ARBA" id="ARBA00046320"/>
    </source>
</evidence>
<proteinExistence type="inferred from homology"/>
<gene>
    <name evidence="11" type="ORF">KGM_202637</name>
</gene>
<evidence type="ECO:0000256" key="3">
    <source>
        <dbReference type="ARBA" id="ARBA00022692"/>
    </source>
</evidence>
<evidence type="ECO:0000256" key="8">
    <source>
        <dbReference type="ARBA" id="ARBA00049427"/>
    </source>
</evidence>
<dbReference type="GO" id="GO:0102389">
    <property type="term" value="F:polyprenol reductase activity"/>
    <property type="evidence" value="ECO:0007669"/>
    <property type="project" value="UniProtKB-UniRule"/>
</dbReference>
<comment type="similarity">
    <text evidence="6 9">Belongs to the steroid 5-alpha reductase family. Polyprenal reductase subfamily.</text>
</comment>
<dbReference type="GO" id="GO:0005789">
    <property type="term" value="C:endoplasmic reticulum membrane"/>
    <property type="evidence" value="ECO:0007669"/>
    <property type="project" value="UniProtKB-SubCell"/>
</dbReference>
<comment type="function">
    <text evidence="9">Plays a key role in early steps of protein N-linked glycosylation by being involved in the conversion of polyprenol into dolichol. Acts as a polyprenal reductase that mediates the reduction of polyprenal into dolichal in a NADP-dependent mechanism. Dolichols are required for the synthesis of dolichol-linked monosaccharides and the oligosaccharide precursor used for N-glycosylation.</text>
</comment>
<dbReference type="Pfam" id="PF02544">
    <property type="entry name" value="Steroid_dh"/>
    <property type="match status" value="1"/>
</dbReference>
<feature type="transmembrane region" description="Helical" evidence="9">
    <location>
        <begin position="253"/>
        <end position="276"/>
    </location>
</feature>
<dbReference type="InterPro" id="IPR001104">
    <property type="entry name" value="3-oxo-5_a-steroid_4-DH_C"/>
</dbReference>
<keyword evidence="4 9" id="KW-1133">Transmembrane helix</keyword>
<accession>A0A212F2V9</accession>
<dbReference type="UniPathway" id="UPA00378"/>
<dbReference type="STRING" id="278856.A0A212F2V9"/>
<keyword evidence="12" id="KW-1185">Reference proteome</keyword>
<dbReference type="FunCoup" id="A0A212F2V9">
    <property type="interactions" value="976"/>
</dbReference>
<evidence type="ECO:0000259" key="10">
    <source>
        <dbReference type="Pfam" id="PF02544"/>
    </source>
</evidence>
<sequence>MLNILDLGFLSVAITVAFTGFLINNYEKHVPAFVIKGFKYGSFAYQGSGANYLHIIEVPKALYRHFYAFSSVFSTLSLIYAFLVYCFEFSVHRYVVFMLKLILEQDEPTVSATASLLALSLITIQCIRRCYETYYLQVFASSSKMNLSHYIAGIVHYFAVVVAAIGQSPLFCAWIESPSVLASKVIWMDSKTIVISPCSLIFMWAWYEQYKSNIIFANLRKDKKSGKVVTEDHKIPYGRLFEHVSSPHRMCEVIMYIVLLLLVPTRTFFCIFLWVICNQVQTAIHAHVWYKKTFKDYPSNRTAIVPKLL</sequence>
<keyword evidence="9" id="KW-0560">Oxidoreductase</keyword>
<evidence type="ECO:0000256" key="4">
    <source>
        <dbReference type="ARBA" id="ARBA00022989"/>
    </source>
</evidence>
<dbReference type="EC" id="1.3.1.94" evidence="2 9"/>
<evidence type="ECO:0000313" key="11">
    <source>
        <dbReference type="EMBL" id="OWR48078.1"/>
    </source>
</evidence>
<dbReference type="InParanoid" id="A0A212F2V9"/>
<dbReference type="PANTHER" id="PTHR14624">
    <property type="entry name" value="DFG10 PROTEIN"/>
    <property type="match status" value="1"/>
</dbReference>
<dbReference type="AlphaFoldDB" id="A0A212F2V9"/>
<comment type="subcellular location">
    <subcellularLocation>
        <location evidence="1">Endomembrane system</location>
        <topology evidence="1">Multi-pass membrane protein</topology>
    </subcellularLocation>
    <subcellularLocation>
        <location evidence="9">Endoplasmic reticulum membrane</location>
    </subcellularLocation>
</comment>
<feature type="transmembrane region" description="Helical" evidence="9">
    <location>
        <begin position="185"/>
        <end position="207"/>
    </location>
</feature>
<dbReference type="GO" id="GO:0006488">
    <property type="term" value="P:dolichol-linked oligosaccharide biosynthetic process"/>
    <property type="evidence" value="ECO:0007669"/>
    <property type="project" value="UniProtKB-UniRule"/>
</dbReference>
<feature type="transmembrane region" description="Helical" evidence="9">
    <location>
        <begin position="66"/>
        <end position="90"/>
    </location>
</feature>
<dbReference type="KEGG" id="dpl:KGM_202637"/>
<dbReference type="InterPro" id="IPR039698">
    <property type="entry name" value="Dfg10/SRD5A3"/>
</dbReference>
<dbReference type="GO" id="GO:0160198">
    <property type="term" value="F:polyprenal reductase activity"/>
    <property type="evidence" value="ECO:0007669"/>
    <property type="project" value="UniProtKB-EC"/>
</dbReference>
<evidence type="ECO:0000313" key="12">
    <source>
        <dbReference type="Proteomes" id="UP000007151"/>
    </source>
</evidence>
<comment type="catalytic activity">
    <reaction evidence="8 9">
        <text>a di-trans,poly-cis-dolichal + NADP(+) = a di-trans,poly-cis-polyprenal + NADPH + H(+)</text>
        <dbReference type="Rhea" id="RHEA:80727"/>
        <dbReference type="Rhea" id="RHEA-COMP:19536"/>
        <dbReference type="Rhea" id="RHEA-COMP:19537"/>
        <dbReference type="ChEBI" id="CHEBI:15378"/>
        <dbReference type="ChEBI" id="CHEBI:57783"/>
        <dbReference type="ChEBI" id="CHEBI:58349"/>
        <dbReference type="ChEBI" id="CHEBI:231623"/>
        <dbReference type="ChEBI" id="CHEBI:231637"/>
        <dbReference type="EC" id="1.3.1.94"/>
    </reaction>
    <physiologicalReaction direction="right-to-left" evidence="8 9">
        <dbReference type="Rhea" id="RHEA:80729"/>
    </physiologicalReaction>
</comment>
<dbReference type="EMBL" id="AGBW02010668">
    <property type="protein sequence ID" value="OWR48078.1"/>
    <property type="molecule type" value="Genomic_DNA"/>
</dbReference>
<feature type="domain" description="3-oxo-5-alpha-steroid 4-dehydrogenase C-terminal" evidence="10">
    <location>
        <begin position="198"/>
        <end position="308"/>
    </location>
</feature>
<keyword evidence="9" id="KW-0256">Endoplasmic reticulum</keyword>
<reference evidence="11 12" key="1">
    <citation type="journal article" date="2011" name="Cell">
        <title>The monarch butterfly genome yields insights into long-distance migration.</title>
        <authorList>
            <person name="Zhan S."/>
            <person name="Merlin C."/>
            <person name="Boore J.L."/>
            <person name="Reppert S.M."/>
        </authorList>
    </citation>
    <scope>NUCLEOTIDE SEQUENCE [LARGE SCALE GENOMIC DNA]</scope>
    <source>
        <strain evidence="11">F-2</strain>
    </source>
</reference>
<evidence type="ECO:0000256" key="7">
    <source>
        <dbReference type="ARBA" id="ARBA00047186"/>
    </source>
</evidence>
<name>A0A212F2V9_DANPL</name>
<dbReference type="PROSITE" id="PS50244">
    <property type="entry name" value="S5A_REDUCTASE"/>
    <property type="match status" value="1"/>
</dbReference>
<comment type="caution">
    <text evidence="11">The sequence shown here is derived from an EMBL/GenBank/DDBJ whole genome shotgun (WGS) entry which is preliminary data.</text>
</comment>
<evidence type="ECO:0000256" key="9">
    <source>
        <dbReference type="RuleBase" id="RU367081"/>
    </source>
</evidence>
<dbReference type="GO" id="GO:0003865">
    <property type="term" value="F:3-oxo-5-alpha-steroid 4-dehydrogenase activity"/>
    <property type="evidence" value="ECO:0007669"/>
    <property type="project" value="TreeGrafter"/>
</dbReference>
<evidence type="ECO:0000256" key="1">
    <source>
        <dbReference type="ARBA" id="ARBA00004127"/>
    </source>
</evidence>
<keyword evidence="3 9" id="KW-0812">Transmembrane</keyword>
<feature type="transmembrane region" description="Helical" evidence="9">
    <location>
        <begin position="110"/>
        <end position="127"/>
    </location>
</feature>